<accession>A0A2A6B898</accession>
<dbReference type="EnsemblMetazoa" id="PPA35325.1">
    <property type="protein sequence ID" value="PPA35325.1"/>
    <property type="gene ID" value="WBGene00273694"/>
</dbReference>
<protein>
    <submittedName>
        <fullName evidence="2">Uncharacterized protein</fullName>
    </submittedName>
</protein>
<dbReference type="Proteomes" id="UP000005239">
    <property type="component" value="Unassembled WGS sequence"/>
</dbReference>
<reference evidence="3" key="1">
    <citation type="journal article" date="2008" name="Nat. Genet.">
        <title>The Pristionchus pacificus genome provides a unique perspective on nematode lifestyle and parasitism.</title>
        <authorList>
            <person name="Dieterich C."/>
            <person name="Clifton S.W."/>
            <person name="Schuster L.N."/>
            <person name="Chinwalla A."/>
            <person name="Delehaunty K."/>
            <person name="Dinkelacker I."/>
            <person name="Fulton L."/>
            <person name="Fulton R."/>
            <person name="Godfrey J."/>
            <person name="Minx P."/>
            <person name="Mitreva M."/>
            <person name="Roeseler W."/>
            <person name="Tian H."/>
            <person name="Witte H."/>
            <person name="Yang S.P."/>
            <person name="Wilson R.K."/>
            <person name="Sommer R.J."/>
        </authorList>
    </citation>
    <scope>NUCLEOTIDE SEQUENCE [LARGE SCALE GENOMIC DNA]</scope>
    <source>
        <strain evidence="3">PS312</strain>
    </source>
</reference>
<feature type="compositionally biased region" description="Polar residues" evidence="1">
    <location>
        <begin position="18"/>
        <end position="32"/>
    </location>
</feature>
<keyword evidence="3" id="KW-1185">Reference proteome</keyword>
<sequence length="80" mass="9435">MATTNHRIRQEAPPLERNVSNQLPRPSSSTRSKAIKRLRITDTARCAPLERNGSLLATRLQFQQRKRMERRARLRRKNEN</sequence>
<feature type="compositionally biased region" description="Basic residues" evidence="1">
    <location>
        <begin position="64"/>
        <end position="80"/>
    </location>
</feature>
<feature type="region of interest" description="Disordered" evidence="1">
    <location>
        <begin position="1"/>
        <end position="37"/>
    </location>
</feature>
<name>A0A2A6B898_PRIPA</name>
<organism evidence="2 3">
    <name type="scientific">Pristionchus pacificus</name>
    <name type="common">Parasitic nematode worm</name>
    <dbReference type="NCBI Taxonomy" id="54126"/>
    <lineage>
        <taxon>Eukaryota</taxon>
        <taxon>Metazoa</taxon>
        <taxon>Ecdysozoa</taxon>
        <taxon>Nematoda</taxon>
        <taxon>Chromadorea</taxon>
        <taxon>Rhabditida</taxon>
        <taxon>Rhabditina</taxon>
        <taxon>Diplogasteromorpha</taxon>
        <taxon>Diplogasteroidea</taxon>
        <taxon>Neodiplogasteridae</taxon>
        <taxon>Pristionchus</taxon>
    </lineage>
</organism>
<feature type="region of interest" description="Disordered" evidence="1">
    <location>
        <begin position="61"/>
        <end position="80"/>
    </location>
</feature>
<accession>A0A8R1URL1</accession>
<dbReference type="AlphaFoldDB" id="A0A2A6B898"/>
<evidence type="ECO:0000313" key="2">
    <source>
        <dbReference type="EnsemblMetazoa" id="PPA35325.1"/>
    </source>
</evidence>
<evidence type="ECO:0000313" key="3">
    <source>
        <dbReference type="Proteomes" id="UP000005239"/>
    </source>
</evidence>
<proteinExistence type="predicted"/>
<evidence type="ECO:0000256" key="1">
    <source>
        <dbReference type="SAM" id="MobiDB-lite"/>
    </source>
</evidence>
<gene>
    <name evidence="2" type="primary">WBGene00273694</name>
</gene>
<reference evidence="2" key="2">
    <citation type="submission" date="2022-06" db="UniProtKB">
        <authorList>
            <consortium name="EnsemblMetazoa"/>
        </authorList>
    </citation>
    <scope>IDENTIFICATION</scope>
    <source>
        <strain evidence="2">PS312</strain>
    </source>
</reference>